<dbReference type="Proteomes" id="UP001552299">
    <property type="component" value="Unassembled WGS sequence"/>
</dbReference>
<dbReference type="InterPro" id="IPR051625">
    <property type="entry name" value="Signaling_Regulatory_Domain"/>
</dbReference>
<sequence>MNSFEESPYIIKDGYELQLEWDRNRVFDFDVRSNKKAVPNKAEVHLLCGGNVVSISSGKYWTAAVTTTGDVYMWDGKKCKNRDPVLTRLPGIKHVTSACVGETHLLAVCALYHPAYLPALESSHQASILKDNHDIDDLDEELLFSDIQPDISEPFMQNKYEVCKPVPSLKSLCEKVVAEFLVEPRNAIQLLEIADSLEAEDLRKYC</sequence>
<keyword evidence="1" id="KW-0677">Repeat</keyword>
<dbReference type="AlphaFoldDB" id="A0ABD0VK79"/>
<evidence type="ECO:0000313" key="3">
    <source>
        <dbReference type="Proteomes" id="UP001552299"/>
    </source>
</evidence>
<comment type="caution">
    <text evidence="2">The sequence shown here is derived from an EMBL/GenBank/DDBJ whole genome shotgun (WGS) entry which is preliminary data.</text>
</comment>
<dbReference type="EMBL" id="JANQDX010000004">
    <property type="protein sequence ID" value="KAL0925532.1"/>
    <property type="molecule type" value="Genomic_DNA"/>
</dbReference>
<dbReference type="InterPro" id="IPR009091">
    <property type="entry name" value="RCC1/BLIP-II"/>
</dbReference>
<dbReference type="PANTHER" id="PTHR22872:SF2">
    <property type="entry name" value="INHIBITOR OF BRUTON TYROSINE KINASE"/>
    <property type="match status" value="1"/>
</dbReference>
<evidence type="ECO:0000313" key="2">
    <source>
        <dbReference type="EMBL" id="KAL0925532.1"/>
    </source>
</evidence>
<gene>
    <name evidence="2" type="ORF">M5K25_003877</name>
</gene>
<accession>A0ABD0VK79</accession>
<name>A0ABD0VK79_DENTH</name>
<protein>
    <submittedName>
        <fullName evidence="2">Uncharacterized protein</fullName>
    </submittedName>
</protein>
<dbReference type="PANTHER" id="PTHR22872">
    <property type="entry name" value="BTK-BINDING PROTEIN-RELATED"/>
    <property type="match status" value="1"/>
</dbReference>
<organism evidence="2 3">
    <name type="scientific">Dendrobium thyrsiflorum</name>
    <name type="common">Pinecone-like raceme dendrobium</name>
    <name type="synonym">Orchid</name>
    <dbReference type="NCBI Taxonomy" id="117978"/>
    <lineage>
        <taxon>Eukaryota</taxon>
        <taxon>Viridiplantae</taxon>
        <taxon>Streptophyta</taxon>
        <taxon>Embryophyta</taxon>
        <taxon>Tracheophyta</taxon>
        <taxon>Spermatophyta</taxon>
        <taxon>Magnoliopsida</taxon>
        <taxon>Liliopsida</taxon>
        <taxon>Asparagales</taxon>
        <taxon>Orchidaceae</taxon>
        <taxon>Epidendroideae</taxon>
        <taxon>Malaxideae</taxon>
        <taxon>Dendrobiinae</taxon>
        <taxon>Dendrobium</taxon>
    </lineage>
</organism>
<dbReference type="Gene3D" id="2.130.10.30">
    <property type="entry name" value="Regulator of chromosome condensation 1/beta-lactamase-inhibitor protein II"/>
    <property type="match status" value="1"/>
</dbReference>
<reference evidence="2 3" key="1">
    <citation type="journal article" date="2024" name="Plant Biotechnol. J.">
        <title>Dendrobium thyrsiflorum genome and its molecular insights into genes involved in important horticultural traits.</title>
        <authorList>
            <person name="Chen B."/>
            <person name="Wang J.Y."/>
            <person name="Zheng P.J."/>
            <person name="Li K.L."/>
            <person name="Liang Y.M."/>
            <person name="Chen X.F."/>
            <person name="Zhang C."/>
            <person name="Zhao X."/>
            <person name="He X."/>
            <person name="Zhang G.Q."/>
            <person name="Liu Z.J."/>
            <person name="Xu Q."/>
        </authorList>
    </citation>
    <scope>NUCLEOTIDE SEQUENCE [LARGE SCALE GENOMIC DNA]</scope>
    <source>
        <strain evidence="2">GZMU011</strain>
    </source>
</reference>
<proteinExistence type="predicted"/>
<keyword evidence="3" id="KW-1185">Reference proteome</keyword>
<dbReference type="SUPFAM" id="SSF50985">
    <property type="entry name" value="RCC1/BLIP-II"/>
    <property type="match status" value="1"/>
</dbReference>
<evidence type="ECO:0000256" key="1">
    <source>
        <dbReference type="ARBA" id="ARBA00022737"/>
    </source>
</evidence>